<feature type="transmembrane region" description="Helical" evidence="1">
    <location>
        <begin position="219"/>
        <end position="238"/>
    </location>
</feature>
<accession>A0AA94RHZ3</accession>
<evidence type="ECO:0000256" key="1">
    <source>
        <dbReference type="SAM" id="Phobius"/>
    </source>
</evidence>
<protein>
    <recommendedName>
        <fullName evidence="4">O-antigen/teichoic acid export membrane protein</fullName>
    </recommendedName>
</protein>
<evidence type="ECO:0000313" key="3">
    <source>
        <dbReference type="Proteomes" id="UP000309984"/>
    </source>
</evidence>
<dbReference type="AlphaFoldDB" id="A0AA94RHZ3"/>
<proteinExistence type="predicted"/>
<evidence type="ECO:0000313" key="2">
    <source>
        <dbReference type="EMBL" id="TLH81067.1"/>
    </source>
</evidence>
<organism evidence="2 3">
    <name type="scientific">Mycolicibacterium phocaicum</name>
    <dbReference type="NCBI Taxonomy" id="319706"/>
    <lineage>
        <taxon>Bacteria</taxon>
        <taxon>Bacillati</taxon>
        <taxon>Actinomycetota</taxon>
        <taxon>Actinomycetes</taxon>
        <taxon>Mycobacteriales</taxon>
        <taxon>Mycobacteriaceae</taxon>
        <taxon>Mycolicibacterium</taxon>
    </lineage>
</organism>
<feature type="transmembrane region" description="Helical" evidence="1">
    <location>
        <begin position="328"/>
        <end position="347"/>
    </location>
</feature>
<gene>
    <name evidence="2" type="ORF">C1S79_01305</name>
</gene>
<comment type="caution">
    <text evidence="2">The sequence shown here is derived from an EMBL/GenBank/DDBJ whole genome shotgun (WGS) entry which is preliminary data.</text>
</comment>
<reference evidence="2 3" key="1">
    <citation type="submission" date="2018-01" db="EMBL/GenBank/DDBJ databases">
        <title>Comparative genomics of Mycobacterium mucogenicum and Mycobacterium neoaurum clade members emphasizing tRNA and non-coding RNA.</title>
        <authorList>
            <person name="Behra P.R.K."/>
            <person name="Pettersson B.M.F."/>
            <person name="Das S."/>
            <person name="Dasgupta S."/>
            <person name="Kirsebom L.A."/>
        </authorList>
    </citation>
    <scope>NUCLEOTIDE SEQUENCE [LARGE SCALE GENOMIC DNA]</scope>
    <source>
        <strain evidence="2 3">DSM 45104</strain>
    </source>
</reference>
<keyword evidence="3" id="KW-1185">Reference proteome</keyword>
<keyword evidence="1" id="KW-0472">Membrane</keyword>
<dbReference type="EMBL" id="POTM01000003">
    <property type="protein sequence ID" value="TLH81067.1"/>
    <property type="molecule type" value="Genomic_DNA"/>
</dbReference>
<keyword evidence="1" id="KW-1133">Transmembrane helix</keyword>
<feature type="transmembrane region" description="Helical" evidence="1">
    <location>
        <begin position="114"/>
        <end position="135"/>
    </location>
</feature>
<feature type="transmembrane region" description="Helical" evidence="1">
    <location>
        <begin position="188"/>
        <end position="213"/>
    </location>
</feature>
<keyword evidence="1" id="KW-0812">Transmembrane</keyword>
<feature type="transmembrane region" description="Helical" evidence="1">
    <location>
        <begin position="14"/>
        <end position="35"/>
    </location>
</feature>
<feature type="transmembrane region" description="Helical" evidence="1">
    <location>
        <begin position="56"/>
        <end position="77"/>
    </location>
</feature>
<feature type="transmembrane region" description="Helical" evidence="1">
    <location>
        <begin position="296"/>
        <end position="316"/>
    </location>
</feature>
<evidence type="ECO:0008006" key="4">
    <source>
        <dbReference type="Google" id="ProtNLM"/>
    </source>
</evidence>
<feature type="transmembrane region" description="Helical" evidence="1">
    <location>
        <begin position="353"/>
        <end position="372"/>
    </location>
</feature>
<feature type="transmembrane region" description="Helical" evidence="1">
    <location>
        <begin position="259"/>
        <end position="284"/>
    </location>
</feature>
<dbReference type="Proteomes" id="UP000309984">
    <property type="component" value="Unassembled WGS sequence"/>
</dbReference>
<name>A0AA94RHZ3_9MYCO</name>
<sequence length="396" mass="41369">MLFVLGQVSSVDQFAKIGILVAIVSTFLGFNRGGLGTPVLLVSNMDRHSILAESGYAMSWAVLTSVVAAAPALLVTGAVVGEWTIALAYALAVPFALIQDVLRMACIALGRPAVGVLSDGFWVAWMAALFVANLLSTKVSPLWAVGYWGIGAVIAVAIPLAATGVTFRSRRLVGWWLTYWRARVRFGGVWAANQLGVALVLVIATALVGSTAAAGLRGAWALFGPIGMLVGALPLVFVPHARRAASSAGDQWRLLGKTSFVMSGLTLIATGVLVLTPPTIGAAILGSNWQPATDLVPYIGCESAMLCWVVSVFSYLQARGLSAILARVKAIQLGLQLGACAIVGAIFTRPTAIGWGLAGSAFITALYGIAIVRRTQVRDKGAMPRLSTAVRLEKVG</sequence>
<feature type="transmembrane region" description="Helical" evidence="1">
    <location>
        <begin position="147"/>
        <end position="167"/>
    </location>
</feature>